<name>A0A9Q3IEU3_9BASI</name>
<reference evidence="1" key="1">
    <citation type="submission" date="2021-03" db="EMBL/GenBank/DDBJ databases">
        <title>Draft genome sequence of rust myrtle Austropuccinia psidii MF-1, a brazilian biotype.</title>
        <authorList>
            <person name="Quecine M.C."/>
            <person name="Pachon D.M.R."/>
            <person name="Bonatelli M.L."/>
            <person name="Correr F.H."/>
            <person name="Franceschini L.M."/>
            <person name="Leite T.F."/>
            <person name="Margarido G.R.A."/>
            <person name="Almeida C.A."/>
            <person name="Ferrarezi J.A."/>
            <person name="Labate C.A."/>
        </authorList>
    </citation>
    <scope>NUCLEOTIDE SEQUENCE</scope>
    <source>
        <strain evidence="1">MF-1</strain>
    </source>
</reference>
<organism evidence="1 2">
    <name type="scientific">Austropuccinia psidii MF-1</name>
    <dbReference type="NCBI Taxonomy" id="1389203"/>
    <lineage>
        <taxon>Eukaryota</taxon>
        <taxon>Fungi</taxon>
        <taxon>Dikarya</taxon>
        <taxon>Basidiomycota</taxon>
        <taxon>Pucciniomycotina</taxon>
        <taxon>Pucciniomycetes</taxon>
        <taxon>Pucciniales</taxon>
        <taxon>Sphaerophragmiaceae</taxon>
        <taxon>Austropuccinia</taxon>
    </lineage>
</organism>
<comment type="caution">
    <text evidence="1">The sequence shown here is derived from an EMBL/GenBank/DDBJ whole genome shotgun (WGS) entry which is preliminary data.</text>
</comment>
<protein>
    <submittedName>
        <fullName evidence="1">Uncharacterized protein</fullName>
    </submittedName>
</protein>
<dbReference type="AlphaFoldDB" id="A0A9Q3IEU3"/>
<dbReference type="Proteomes" id="UP000765509">
    <property type="component" value="Unassembled WGS sequence"/>
</dbReference>
<keyword evidence="2" id="KW-1185">Reference proteome</keyword>
<evidence type="ECO:0000313" key="2">
    <source>
        <dbReference type="Proteomes" id="UP000765509"/>
    </source>
</evidence>
<dbReference type="EMBL" id="AVOT02042481">
    <property type="protein sequence ID" value="MBW0537882.1"/>
    <property type="molecule type" value="Genomic_DNA"/>
</dbReference>
<sequence>MCPCYAQMDVLFVHKPNFTPIASYDLQEKDSLNGDDDDDVWLDKENNGLESPVNLVPLLNNEDDLVQAENLKDGQGVCLSLILM</sequence>
<gene>
    <name evidence="1" type="ORF">O181_077597</name>
</gene>
<evidence type="ECO:0000313" key="1">
    <source>
        <dbReference type="EMBL" id="MBW0537882.1"/>
    </source>
</evidence>
<accession>A0A9Q3IEU3</accession>
<proteinExistence type="predicted"/>